<dbReference type="Gene3D" id="1.10.246.80">
    <property type="match status" value="1"/>
</dbReference>
<dbReference type="InterPro" id="IPR043519">
    <property type="entry name" value="NT_sf"/>
</dbReference>
<dbReference type="SUPFAM" id="SSF81301">
    <property type="entry name" value="Nucleotidyltransferase"/>
    <property type="match status" value="1"/>
</dbReference>
<dbReference type="Pfam" id="PF12627">
    <property type="entry name" value="PolyA_pol_RNAbd"/>
    <property type="match status" value="1"/>
</dbReference>
<evidence type="ECO:0000256" key="1">
    <source>
        <dbReference type="ARBA" id="ARBA00001946"/>
    </source>
</evidence>
<dbReference type="EMBL" id="SDWY01000001">
    <property type="protein sequence ID" value="MDN6899758.1"/>
    <property type="molecule type" value="Genomic_DNA"/>
</dbReference>
<keyword evidence="8 9" id="KW-0694">RNA-binding</keyword>
<feature type="domain" description="CCA-adding enzyme C-terminal" evidence="12">
    <location>
        <begin position="256"/>
        <end position="386"/>
    </location>
</feature>
<dbReference type="GO" id="GO:0008033">
    <property type="term" value="P:tRNA processing"/>
    <property type="evidence" value="ECO:0007669"/>
    <property type="project" value="UniProtKB-KW"/>
</dbReference>
<keyword evidence="7" id="KW-0460">Magnesium</keyword>
<evidence type="ECO:0000259" key="10">
    <source>
        <dbReference type="Pfam" id="PF01743"/>
    </source>
</evidence>
<dbReference type="Pfam" id="PF01743">
    <property type="entry name" value="PolyA_pol"/>
    <property type="match status" value="1"/>
</dbReference>
<dbReference type="InterPro" id="IPR032828">
    <property type="entry name" value="PolyA_RNA-bd"/>
</dbReference>
<dbReference type="GO" id="GO:0000049">
    <property type="term" value="F:tRNA binding"/>
    <property type="evidence" value="ECO:0007669"/>
    <property type="project" value="TreeGrafter"/>
</dbReference>
<evidence type="ECO:0000256" key="5">
    <source>
        <dbReference type="ARBA" id="ARBA00022723"/>
    </source>
</evidence>
<evidence type="ECO:0000313" key="14">
    <source>
        <dbReference type="Proteomes" id="UP001167919"/>
    </source>
</evidence>
<keyword evidence="6" id="KW-0547">Nucleotide-binding</keyword>
<dbReference type="AlphaFoldDB" id="A0AAJ1RA19"/>
<evidence type="ECO:0000313" key="13">
    <source>
        <dbReference type="EMBL" id="MDN6899758.1"/>
    </source>
</evidence>
<comment type="caution">
    <text evidence="13">The sequence shown here is derived from an EMBL/GenBank/DDBJ whole genome shotgun (WGS) entry which is preliminary data.</text>
</comment>
<dbReference type="InterPro" id="IPR002646">
    <property type="entry name" value="PolA_pol_head_dom"/>
</dbReference>
<dbReference type="CDD" id="cd05398">
    <property type="entry name" value="NT_ClassII-CCAase"/>
    <property type="match status" value="1"/>
</dbReference>
<dbReference type="PANTHER" id="PTHR46173">
    <property type="entry name" value="CCA TRNA NUCLEOTIDYLTRANSFERASE 1, MITOCHONDRIAL"/>
    <property type="match status" value="1"/>
</dbReference>
<dbReference type="Gene3D" id="3.30.460.10">
    <property type="entry name" value="Beta Polymerase, domain 2"/>
    <property type="match status" value="1"/>
</dbReference>
<dbReference type="Proteomes" id="UP001167919">
    <property type="component" value="Unassembled WGS sequence"/>
</dbReference>
<dbReference type="GO" id="GO:0046872">
    <property type="term" value="F:metal ion binding"/>
    <property type="evidence" value="ECO:0007669"/>
    <property type="project" value="UniProtKB-KW"/>
</dbReference>
<keyword evidence="5" id="KW-0479">Metal-binding</keyword>
<dbReference type="GO" id="GO:0000166">
    <property type="term" value="F:nucleotide binding"/>
    <property type="evidence" value="ECO:0007669"/>
    <property type="project" value="UniProtKB-KW"/>
</dbReference>
<organism evidence="13 14">
    <name type="scientific">Oenococcus sicerae</name>
    <dbReference type="NCBI Taxonomy" id="2203724"/>
    <lineage>
        <taxon>Bacteria</taxon>
        <taxon>Bacillati</taxon>
        <taxon>Bacillota</taxon>
        <taxon>Bacilli</taxon>
        <taxon>Lactobacillales</taxon>
        <taxon>Lactobacillaceae</taxon>
        <taxon>Oenococcus</taxon>
    </lineage>
</organism>
<feature type="domain" description="tRNA nucleotidyltransferase/poly(A) polymerase RNA and SrmB- binding" evidence="11">
    <location>
        <begin position="174"/>
        <end position="232"/>
    </location>
</feature>
<evidence type="ECO:0000256" key="8">
    <source>
        <dbReference type="ARBA" id="ARBA00022884"/>
    </source>
</evidence>
<dbReference type="PANTHER" id="PTHR46173:SF1">
    <property type="entry name" value="CCA TRNA NUCLEOTIDYLTRANSFERASE 1, MITOCHONDRIAL"/>
    <property type="match status" value="1"/>
</dbReference>
<reference evidence="13" key="1">
    <citation type="submission" date="2019-01" db="EMBL/GenBank/DDBJ databases">
        <title>Oenococcus sicerae UCMA17102.</title>
        <authorList>
            <person name="Cousin F.J."/>
            <person name="Le Guellec R."/>
            <person name="Cretenet M."/>
        </authorList>
    </citation>
    <scope>NUCLEOTIDE SEQUENCE</scope>
    <source>
        <strain evidence="13">UCMA17102</strain>
    </source>
</reference>
<name>A0AAJ1RA19_9LACO</name>
<comment type="cofactor">
    <cofactor evidence="1">
        <name>Mg(2+)</name>
        <dbReference type="ChEBI" id="CHEBI:18420"/>
    </cofactor>
</comment>
<keyword evidence="2 9" id="KW-0808">Transferase</keyword>
<dbReference type="Gene3D" id="1.10.3090.10">
    <property type="entry name" value="cca-adding enzyme, domain 2"/>
    <property type="match status" value="1"/>
</dbReference>
<evidence type="ECO:0000256" key="3">
    <source>
        <dbReference type="ARBA" id="ARBA00022694"/>
    </source>
</evidence>
<evidence type="ECO:0000256" key="4">
    <source>
        <dbReference type="ARBA" id="ARBA00022695"/>
    </source>
</evidence>
<evidence type="ECO:0000256" key="7">
    <source>
        <dbReference type="ARBA" id="ARBA00022842"/>
    </source>
</evidence>
<evidence type="ECO:0000256" key="9">
    <source>
        <dbReference type="RuleBase" id="RU003953"/>
    </source>
</evidence>
<evidence type="ECO:0000256" key="2">
    <source>
        <dbReference type="ARBA" id="ARBA00022679"/>
    </source>
</evidence>
<dbReference type="RefSeq" id="WP_301710956.1">
    <property type="nucleotide sequence ID" value="NZ_SDWY01000001.1"/>
</dbReference>
<proteinExistence type="inferred from homology"/>
<dbReference type="Pfam" id="PF13735">
    <property type="entry name" value="tRNA_NucTran2_2"/>
    <property type="match status" value="1"/>
</dbReference>
<dbReference type="GO" id="GO:0004810">
    <property type="term" value="F:CCA tRNA nucleotidyltransferase activity"/>
    <property type="evidence" value="ECO:0007669"/>
    <property type="project" value="UniProtKB-EC"/>
</dbReference>
<sequence>MKIALTNEFKQAIPLLLHLKEHGFQAYFVGGSVRDVLLHRSKHDVDITTDAKPNEMKAIFKTANHYSGEKHGTVLIFFAGSNYEVTTFRIDGQYLDNRHPETVSFTKNLQDDLSRRDFTINAFAVNEEGELFDYFGGLNDLKNHIIKTVGQAETRFSEDALRILRAFRFSSQLNFEIEEKTLLAGAKIKNNLADIAVERIFSEFSKLLSGDNPSKSLKQMLLLGITDYLPGHQLINDPSALFTDFTGIQSTIDAINWTRFVWFSHLRGEKLNQYLDCWKMSNHLKTQIIKSVNFLSKKAVDNLDLFTIGSDIAIALSAVSRPDQNELKQRYEKLVIHEVSELQMTGFDLKKIGIPSGPIFGKIIRNLRKKVILEQLANQKTVLIQEAKNDFSNLGTIKK</sequence>
<evidence type="ECO:0000256" key="6">
    <source>
        <dbReference type="ARBA" id="ARBA00022741"/>
    </source>
</evidence>
<evidence type="ECO:0000259" key="11">
    <source>
        <dbReference type="Pfam" id="PF12627"/>
    </source>
</evidence>
<dbReference type="NCBIfam" id="NF009814">
    <property type="entry name" value="PRK13299.1"/>
    <property type="match status" value="1"/>
</dbReference>
<dbReference type="InterPro" id="IPR050264">
    <property type="entry name" value="Bact_CCA-adding_enz_type3_sf"/>
</dbReference>
<gene>
    <name evidence="13" type="ORF">EVC35_01900</name>
</gene>
<accession>A0AAJ1RA19</accession>
<dbReference type="EC" id="2.7.7.72" evidence="13"/>
<keyword evidence="3" id="KW-0819">tRNA processing</keyword>
<feature type="domain" description="Poly A polymerase head" evidence="10">
    <location>
        <begin position="26"/>
        <end position="146"/>
    </location>
</feature>
<dbReference type="SUPFAM" id="SSF81891">
    <property type="entry name" value="Poly A polymerase C-terminal region-like"/>
    <property type="match status" value="1"/>
</dbReference>
<comment type="similarity">
    <text evidence="9">Belongs to the tRNA nucleotidyltransferase/poly(A) polymerase family.</text>
</comment>
<evidence type="ECO:0000259" key="12">
    <source>
        <dbReference type="Pfam" id="PF13735"/>
    </source>
</evidence>
<protein>
    <submittedName>
        <fullName evidence="13">CCA tRNA nucleotidyltransferase</fullName>
        <ecNumber evidence="13">2.7.7.72</ecNumber>
    </submittedName>
</protein>
<keyword evidence="4 13" id="KW-0548">Nucleotidyltransferase</keyword>
<dbReference type="InterPro" id="IPR032810">
    <property type="entry name" value="CCA-adding_enz_C"/>
</dbReference>